<evidence type="ECO:0000256" key="1">
    <source>
        <dbReference type="SAM" id="MobiDB-lite"/>
    </source>
</evidence>
<organism evidence="4 5">
    <name type="scientific">Gelidibacter salicanalis</name>
    <dbReference type="NCBI Taxonomy" id="291193"/>
    <lineage>
        <taxon>Bacteria</taxon>
        <taxon>Pseudomonadati</taxon>
        <taxon>Bacteroidota</taxon>
        <taxon>Flavobacteriia</taxon>
        <taxon>Flavobacteriales</taxon>
        <taxon>Flavobacteriaceae</taxon>
        <taxon>Gelidibacter</taxon>
    </lineage>
</organism>
<dbReference type="RefSeq" id="WP_199597346.1">
    <property type="nucleotide sequence ID" value="NZ_JAEHJZ010000006.1"/>
</dbReference>
<dbReference type="Proteomes" id="UP000662373">
    <property type="component" value="Unassembled WGS sequence"/>
</dbReference>
<dbReference type="NCBIfam" id="NF033578">
    <property type="entry name" value="transpos_IS5_1"/>
    <property type="match status" value="1"/>
</dbReference>
<dbReference type="PANTHER" id="PTHR33803:SF3">
    <property type="entry name" value="BLL1974 PROTEIN"/>
    <property type="match status" value="1"/>
</dbReference>
<dbReference type="AlphaFoldDB" id="A0A934KSA0"/>
<dbReference type="PANTHER" id="PTHR33803">
    <property type="entry name" value="IS1478 TRANSPOSASE"/>
    <property type="match status" value="1"/>
</dbReference>
<dbReference type="InterPro" id="IPR025668">
    <property type="entry name" value="Tnp_DDE_dom"/>
</dbReference>
<proteinExistence type="predicted"/>
<protein>
    <submittedName>
        <fullName evidence="4">IS5 family transposase</fullName>
    </submittedName>
</protein>
<feature type="domain" description="Transposase DDE" evidence="3">
    <location>
        <begin position="411"/>
        <end position="500"/>
    </location>
</feature>
<evidence type="ECO:0000259" key="2">
    <source>
        <dbReference type="Pfam" id="PF05598"/>
    </source>
</evidence>
<keyword evidence="5" id="KW-1185">Reference proteome</keyword>
<dbReference type="InterPro" id="IPR047710">
    <property type="entry name" value="Transpos_IS5-like"/>
</dbReference>
<feature type="region of interest" description="Disordered" evidence="1">
    <location>
        <begin position="168"/>
        <end position="199"/>
    </location>
</feature>
<evidence type="ECO:0000259" key="3">
    <source>
        <dbReference type="Pfam" id="PF13586"/>
    </source>
</evidence>
<dbReference type="InterPro" id="IPR008490">
    <property type="entry name" value="Transposase_InsH_N"/>
</dbReference>
<dbReference type="Pfam" id="PF13586">
    <property type="entry name" value="DDE_Tnp_1_2"/>
    <property type="match status" value="1"/>
</dbReference>
<comment type="caution">
    <text evidence="4">The sequence shown here is derived from an EMBL/GenBank/DDBJ whole genome shotgun (WGS) entry which is preliminary data.</text>
</comment>
<feature type="domain" description="Transposase InsH N-terminal" evidence="2">
    <location>
        <begin position="45"/>
        <end position="140"/>
    </location>
</feature>
<name>A0A934KSA0_9FLAO</name>
<dbReference type="Pfam" id="PF05598">
    <property type="entry name" value="DUF772"/>
    <property type="match status" value="1"/>
</dbReference>
<evidence type="ECO:0000313" key="4">
    <source>
        <dbReference type="EMBL" id="MBJ7879837.1"/>
    </source>
</evidence>
<gene>
    <name evidence="4" type="ORF">JEM65_04090</name>
</gene>
<sequence length="556" mass="64254">MLISICALFSSKARVCELVTETLADMIKYTPSSQLTLAGFEHPFERDLDPANRWVKMANIIPWDELATIYARNLDCKSGRQSVDIRLVIAALIIKHKLKLDRETVSTISENIYIQYFCGYRAFKIEDPFDASLFVDIRKRMGADAFDSFNDVVIARAEELVNGRKRIMSGQAAKKDNGGQGEDGPNDPSDPNLPPNKGTLKLDATVCDQQIAYPRDIGLLNTGRGECERILDLLYKIAVEQNLCSGAKPRTYRRNARKDYLNISKKRNNSRKNIRKAIGKQIGYVERDIKHIENLLDLLGTRSTAWPLTKRDQRIYWVVRHICAQQKTMYKNREHSHPDRITSVYRPYVRPMVRGKSKNKIEFGAKINASECNGMSKINSISWDAYNESTELKMQVEEFRKTYGRYPELLLADGIYMTRGNRKYMKEKGIRIVGKPLGRPPKVELSPYQKGKQRKERNQRNLIEGKFGQAKNGYNLNCIRARRKDTSESWIAAIFFVMNLTTLGKVAEKYFFWLLKSLQHTTKWLRMITTDPFKCEKPMWQQKSRLEVGKIQFLEF</sequence>
<reference evidence="4 5" key="1">
    <citation type="submission" date="2020-09" db="EMBL/GenBank/DDBJ databases">
        <title>Draft genome of Gelidibacter salicanalis PAMC21136.</title>
        <authorList>
            <person name="Park H."/>
        </authorList>
    </citation>
    <scope>NUCLEOTIDE SEQUENCE [LARGE SCALE GENOMIC DNA]</scope>
    <source>
        <strain evidence="4 5">PAMC21136</strain>
    </source>
</reference>
<evidence type="ECO:0000313" key="5">
    <source>
        <dbReference type="Proteomes" id="UP000662373"/>
    </source>
</evidence>
<dbReference type="EMBL" id="JAEHJZ010000006">
    <property type="protein sequence ID" value="MBJ7879837.1"/>
    <property type="molecule type" value="Genomic_DNA"/>
</dbReference>
<accession>A0A934KSA0</accession>